<keyword evidence="6" id="KW-1185">Reference proteome</keyword>
<gene>
    <name evidence="5" type="ORF">J1605_000291</name>
</gene>
<keyword evidence="1" id="KW-0677">Repeat</keyword>
<evidence type="ECO:0000259" key="4">
    <source>
        <dbReference type="PROSITE" id="PS01180"/>
    </source>
</evidence>
<feature type="domain" description="CUB" evidence="4">
    <location>
        <begin position="54"/>
        <end position="154"/>
    </location>
</feature>
<comment type="caution">
    <text evidence="3">Lacks conserved residue(s) required for the propagation of feature annotation.</text>
</comment>
<dbReference type="InterPro" id="IPR035914">
    <property type="entry name" value="Sperma_CUB_dom_sf"/>
</dbReference>
<dbReference type="Proteomes" id="UP001159641">
    <property type="component" value="Unassembled WGS sequence"/>
</dbReference>
<evidence type="ECO:0000313" key="6">
    <source>
        <dbReference type="Proteomes" id="UP001159641"/>
    </source>
</evidence>
<protein>
    <recommendedName>
        <fullName evidence="4">CUB domain-containing protein</fullName>
    </recommendedName>
</protein>
<keyword evidence="2" id="KW-1015">Disulfide bond</keyword>
<comment type="caution">
    <text evidence="5">The sequence shown here is derived from an EMBL/GenBank/DDBJ whole genome shotgun (WGS) entry which is preliminary data.</text>
</comment>
<evidence type="ECO:0000256" key="2">
    <source>
        <dbReference type="ARBA" id="ARBA00023157"/>
    </source>
</evidence>
<dbReference type="Gene3D" id="2.60.120.290">
    <property type="entry name" value="Spermadhesin, CUB domain"/>
    <property type="match status" value="1"/>
</dbReference>
<dbReference type="EMBL" id="JAIQCJ010001016">
    <property type="protein sequence ID" value="KAJ8793296.1"/>
    <property type="molecule type" value="Genomic_DNA"/>
</dbReference>
<dbReference type="PANTHER" id="PTHR24251:SF37">
    <property type="entry name" value="CUB DOMAIN-CONTAINING PROTEIN"/>
    <property type="match status" value="1"/>
</dbReference>
<dbReference type="PROSITE" id="PS01180">
    <property type="entry name" value="CUB"/>
    <property type="match status" value="1"/>
</dbReference>
<dbReference type="InterPro" id="IPR000859">
    <property type="entry name" value="CUB_dom"/>
</dbReference>
<sequence>MVSYSLVETICGGWGEEKKKLTVMVVMMELEKEKELSMSRCWIHHPLLWGAVVCIVRYFSSIPGLYPLDACGTPPPQNCSSTYPNSTVCEWEIRVKMGERVRIKFGDFDIEDSDSCHFNYLRIYNGIGVSRTEIGSQFPYQGLNPDHDSESPES</sequence>
<dbReference type="CDD" id="cd00041">
    <property type="entry name" value="CUB"/>
    <property type="match status" value="1"/>
</dbReference>
<proteinExistence type="predicted"/>
<evidence type="ECO:0000256" key="1">
    <source>
        <dbReference type="ARBA" id="ARBA00022737"/>
    </source>
</evidence>
<organism evidence="5 6">
    <name type="scientific">Eschrichtius robustus</name>
    <name type="common">California gray whale</name>
    <name type="synonym">Eschrichtius gibbosus</name>
    <dbReference type="NCBI Taxonomy" id="9764"/>
    <lineage>
        <taxon>Eukaryota</taxon>
        <taxon>Metazoa</taxon>
        <taxon>Chordata</taxon>
        <taxon>Craniata</taxon>
        <taxon>Vertebrata</taxon>
        <taxon>Euteleostomi</taxon>
        <taxon>Mammalia</taxon>
        <taxon>Eutheria</taxon>
        <taxon>Laurasiatheria</taxon>
        <taxon>Artiodactyla</taxon>
        <taxon>Whippomorpha</taxon>
        <taxon>Cetacea</taxon>
        <taxon>Mysticeti</taxon>
        <taxon>Eschrichtiidae</taxon>
        <taxon>Eschrichtius</taxon>
    </lineage>
</organism>
<dbReference type="PANTHER" id="PTHR24251">
    <property type="entry name" value="OVOCHYMASE-RELATED"/>
    <property type="match status" value="1"/>
</dbReference>
<evidence type="ECO:0000313" key="5">
    <source>
        <dbReference type="EMBL" id="KAJ8793296.1"/>
    </source>
</evidence>
<dbReference type="SUPFAM" id="SSF49854">
    <property type="entry name" value="Spermadhesin, CUB domain"/>
    <property type="match status" value="1"/>
</dbReference>
<accession>A0AB34HQG0</accession>
<evidence type="ECO:0000256" key="3">
    <source>
        <dbReference type="PROSITE-ProRule" id="PRU00059"/>
    </source>
</evidence>
<dbReference type="Pfam" id="PF00431">
    <property type="entry name" value="CUB"/>
    <property type="match status" value="1"/>
</dbReference>
<dbReference type="AlphaFoldDB" id="A0AB34HQG0"/>
<name>A0AB34HQG0_ESCRO</name>
<reference evidence="5 6" key="1">
    <citation type="submission" date="2022-11" db="EMBL/GenBank/DDBJ databases">
        <title>Whole genome sequence of Eschrichtius robustus ER-17-0199.</title>
        <authorList>
            <person name="Bruniche-Olsen A."/>
            <person name="Black A.N."/>
            <person name="Fields C.J."/>
            <person name="Walden K."/>
            <person name="Dewoody J.A."/>
        </authorList>
    </citation>
    <scope>NUCLEOTIDE SEQUENCE [LARGE SCALE GENOMIC DNA]</scope>
    <source>
        <strain evidence="5">ER-17-0199</strain>
        <tissue evidence="5">Blubber</tissue>
    </source>
</reference>